<proteinExistence type="predicted"/>
<organism evidence="2">
    <name type="scientific">Melampsora larici-populina (strain 98AG31 / pathotype 3-4-7)</name>
    <name type="common">Poplar leaf rust fungus</name>
    <dbReference type="NCBI Taxonomy" id="747676"/>
    <lineage>
        <taxon>Eukaryota</taxon>
        <taxon>Fungi</taxon>
        <taxon>Dikarya</taxon>
        <taxon>Basidiomycota</taxon>
        <taxon>Pucciniomycotina</taxon>
        <taxon>Pucciniomycetes</taxon>
        <taxon>Pucciniales</taxon>
        <taxon>Melampsoraceae</taxon>
        <taxon>Melampsora</taxon>
    </lineage>
</organism>
<protein>
    <recommendedName>
        <fullName evidence="3">Methyltransferase small domain-containing protein</fullName>
    </recommendedName>
</protein>
<dbReference type="AlphaFoldDB" id="F4REC5"/>
<gene>
    <name evidence="1" type="ORF">MELLADRAFT_61296</name>
</gene>
<dbReference type="OrthoDB" id="407325at2759"/>
<dbReference type="eggNOG" id="ENOG502SE1X">
    <property type="taxonomic scope" value="Eukaryota"/>
</dbReference>
<evidence type="ECO:0000313" key="2">
    <source>
        <dbReference type="Proteomes" id="UP000001072"/>
    </source>
</evidence>
<dbReference type="VEuPathDB" id="FungiDB:MELLADRAFT_61296"/>
<dbReference type="InterPro" id="IPR019410">
    <property type="entry name" value="Methyltransf_16"/>
</dbReference>
<dbReference type="InterPro" id="IPR029063">
    <property type="entry name" value="SAM-dependent_MTases_sf"/>
</dbReference>
<accession>F4REC5</accession>
<dbReference type="GO" id="GO:0008757">
    <property type="term" value="F:S-adenosylmethionine-dependent methyltransferase activity"/>
    <property type="evidence" value="ECO:0007669"/>
    <property type="project" value="UniProtKB-ARBA"/>
</dbReference>
<evidence type="ECO:0000313" key="1">
    <source>
        <dbReference type="EMBL" id="EGG09066.1"/>
    </source>
</evidence>
<name>F4REC5_MELLP</name>
<sequence>MAWLISTEPQLVIGEIRSNCEKTFDLEVIELGAGCGLAGLTAARILDRRESLRCRVILTDLEEVISTSLAPNVDRTKQALSKDTAIEIETIPYTWGTSIPFPAVDSKKSLILANDVLYNPENQAVFLETILRLFGTRQNVSTLLAYRPRTEGDHLFFQTAQRAGLVVERIARVGAVVVFKISPTLSNTDR</sequence>
<dbReference type="RefSeq" id="XP_007407426.1">
    <property type="nucleotide sequence ID" value="XM_007407364.1"/>
</dbReference>
<dbReference type="KEGG" id="mlr:MELLADRAFT_61296"/>
<keyword evidence="2" id="KW-1185">Reference proteome</keyword>
<dbReference type="PANTHER" id="PTHR14614:SF109">
    <property type="entry name" value="RIBOSOMAL LYSINE N-METHYLTRANSFERASE 5"/>
    <property type="match status" value="1"/>
</dbReference>
<dbReference type="Gene3D" id="3.40.50.150">
    <property type="entry name" value="Vaccinia Virus protein VP39"/>
    <property type="match status" value="1"/>
</dbReference>
<reference evidence="2" key="1">
    <citation type="journal article" date="2011" name="Proc. Natl. Acad. Sci. U.S.A.">
        <title>Obligate biotrophy features unraveled by the genomic analysis of rust fungi.</title>
        <authorList>
            <person name="Duplessis S."/>
            <person name="Cuomo C.A."/>
            <person name="Lin Y.-C."/>
            <person name="Aerts A."/>
            <person name="Tisserant E."/>
            <person name="Veneault-Fourrey C."/>
            <person name="Joly D.L."/>
            <person name="Hacquard S."/>
            <person name="Amselem J."/>
            <person name="Cantarel B.L."/>
            <person name="Chiu R."/>
            <person name="Coutinho P.M."/>
            <person name="Feau N."/>
            <person name="Field M."/>
            <person name="Frey P."/>
            <person name="Gelhaye E."/>
            <person name="Goldberg J."/>
            <person name="Grabherr M.G."/>
            <person name="Kodira C.D."/>
            <person name="Kohler A."/>
            <person name="Kuees U."/>
            <person name="Lindquist E.A."/>
            <person name="Lucas S.M."/>
            <person name="Mago R."/>
            <person name="Mauceli E."/>
            <person name="Morin E."/>
            <person name="Murat C."/>
            <person name="Pangilinan J.L."/>
            <person name="Park R."/>
            <person name="Pearson M."/>
            <person name="Quesneville H."/>
            <person name="Rouhier N."/>
            <person name="Sakthikumar S."/>
            <person name="Salamov A.A."/>
            <person name="Schmutz J."/>
            <person name="Selles B."/>
            <person name="Shapiro H."/>
            <person name="Tanguay P."/>
            <person name="Tuskan G.A."/>
            <person name="Henrissat B."/>
            <person name="Van de Peer Y."/>
            <person name="Rouze P."/>
            <person name="Ellis J.G."/>
            <person name="Dodds P.N."/>
            <person name="Schein J.E."/>
            <person name="Zhong S."/>
            <person name="Hamelin R.C."/>
            <person name="Grigoriev I.V."/>
            <person name="Szabo L.J."/>
            <person name="Martin F."/>
        </authorList>
    </citation>
    <scope>NUCLEOTIDE SEQUENCE [LARGE SCALE GENOMIC DNA]</scope>
    <source>
        <strain evidence="2">98AG31 / pathotype 3-4-7</strain>
    </source>
</reference>
<dbReference type="InParanoid" id="F4REC5"/>
<dbReference type="STRING" id="747676.F4REC5"/>
<dbReference type="HOGENOM" id="CLU_1428301_0_0_1"/>
<dbReference type="Pfam" id="PF10294">
    <property type="entry name" value="Methyltransf_16"/>
    <property type="match status" value="1"/>
</dbReference>
<evidence type="ECO:0008006" key="3">
    <source>
        <dbReference type="Google" id="ProtNLM"/>
    </source>
</evidence>
<dbReference type="PANTHER" id="PTHR14614">
    <property type="entry name" value="HEPATOCELLULAR CARCINOMA-ASSOCIATED ANTIGEN"/>
    <property type="match status" value="1"/>
</dbReference>
<dbReference type="EMBL" id="GL883098">
    <property type="protein sequence ID" value="EGG09066.1"/>
    <property type="molecule type" value="Genomic_DNA"/>
</dbReference>
<dbReference type="GeneID" id="18929710"/>
<dbReference type="Proteomes" id="UP000001072">
    <property type="component" value="Unassembled WGS sequence"/>
</dbReference>